<name>A0A0K0DKL7_ANGCA</name>
<evidence type="ECO:0000259" key="6">
    <source>
        <dbReference type="PROSITE" id="PS50262"/>
    </source>
</evidence>
<feature type="domain" description="G-protein coupled receptors family 1 profile" evidence="6">
    <location>
        <begin position="1"/>
        <end position="91"/>
    </location>
</feature>
<dbReference type="GO" id="GO:0016020">
    <property type="term" value="C:membrane"/>
    <property type="evidence" value="ECO:0007669"/>
    <property type="project" value="UniProtKB-SubCell"/>
</dbReference>
<dbReference type="Gene3D" id="1.20.1070.10">
    <property type="entry name" value="Rhodopsin 7-helix transmembrane proteins"/>
    <property type="match status" value="1"/>
</dbReference>
<dbReference type="PROSITE" id="PS50262">
    <property type="entry name" value="G_PROTEIN_RECEP_F1_2"/>
    <property type="match status" value="1"/>
</dbReference>
<dbReference type="PANTHER" id="PTHR46641">
    <property type="entry name" value="FMRFAMIDE RECEPTOR-RELATED"/>
    <property type="match status" value="1"/>
</dbReference>
<keyword evidence="2 5" id="KW-0812">Transmembrane</keyword>
<keyword evidence="3 5" id="KW-1133">Transmembrane helix</keyword>
<reference evidence="7" key="1">
    <citation type="submission" date="2012-09" db="EMBL/GenBank/DDBJ databases">
        <authorList>
            <person name="Martin A.A."/>
        </authorList>
    </citation>
    <scope>NUCLEOTIDE SEQUENCE</scope>
</reference>
<keyword evidence="7" id="KW-1185">Reference proteome</keyword>
<feature type="transmembrane region" description="Helical" evidence="5">
    <location>
        <begin position="28"/>
        <end position="52"/>
    </location>
</feature>
<dbReference type="Proteomes" id="UP000035642">
    <property type="component" value="Unassembled WGS sequence"/>
</dbReference>
<dbReference type="AlphaFoldDB" id="A0A0K0DKL7"/>
<protein>
    <submittedName>
        <fullName evidence="8">G_PROTEIN_RECEP_F1_2 domain-containing protein</fullName>
    </submittedName>
</protein>
<comment type="subcellular location">
    <subcellularLocation>
        <location evidence="1">Membrane</location>
    </subcellularLocation>
</comment>
<feature type="transmembrane region" description="Helical" evidence="5">
    <location>
        <begin position="75"/>
        <end position="94"/>
    </location>
</feature>
<sequence>MFISESENNQRNFRVPSRSQLKEKSREATLVLVIIVCIFLICNFWGFVLTLLERIVDHETLVIKHHAFYTFSREAINFLAVINSSINFVIYIIFGKDFR</sequence>
<proteinExistence type="predicted"/>
<evidence type="ECO:0000313" key="7">
    <source>
        <dbReference type="Proteomes" id="UP000035642"/>
    </source>
</evidence>
<reference evidence="8" key="2">
    <citation type="submission" date="2017-02" db="UniProtKB">
        <authorList>
            <consortium name="WormBaseParasite"/>
        </authorList>
    </citation>
    <scope>IDENTIFICATION</scope>
</reference>
<dbReference type="PANTHER" id="PTHR46641:SF11">
    <property type="entry name" value="G-PROTEIN COUPLED RECEPTOR DAF-37"/>
    <property type="match status" value="1"/>
</dbReference>
<evidence type="ECO:0000256" key="2">
    <source>
        <dbReference type="ARBA" id="ARBA00022692"/>
    </source>
</evidence>
<organism evidence="7 8">
    <name type="scientific">Angiostrongylus cantonensis</name>
    <name type="common">Rat lungworm</name>
    <dbReference type="NCBI Taxonomy" id="6313"/>
    <lineage>
        <taxon>Eukaryota</taxon>
        <taxon>Metazoa</taxon>
        <taxon>Ecdysozoa</taxon>
        <taxon>Nematoda</taxon>
        <taxon>Chromadorea</taxon>
        <taxon>Rhabditida</taxon>
        <taxon>Rhabditina</taxon>
        <taxon>Rhabditomorpha</taxon>
        <taxon>Strongyloidea</taxon>
        <taxon>Metastrongylidae</taxon>
        <taxon>Angiostrongylus</taxon>
    </lineage>
</organism>
<dbReference type="InterPro" id="IPR017452">
    <property type="entry name" value="GPCR_Rhodpsn_7TM"/>
</dbReference>
<dbReference type="WBParaSite" id="ACAC_0001206501-mRNA-1">
    <property type="protein sequence ID" value="ACAC_0001206501-mRNA-1"/>
    <property type="gene ID" value="ACAC_0001206501"/>
</dbReference>
<keyword evidence="4 5" id="KW-0472">Membrane</keyword>
<evidence type="ECO:0000256" key="5">
    <source>
        <dbReference type="SAM" id="Phobius"/>
    </source>
</evidence>
<evidence type="ECO:0000313" key="8">
    <source>
        <dbReference type="WBParaSite" id="ACAC_0001206501-mRNA-1"/>
    </source>
</evidence>
<dbReference type="InterPro" id="IPR052954">
    <property type="entry name" value="GPCR-Ligand_Int"/>
</dbReference>
<evidence type="ECO:0000256" key="4">
    <source>
        <dbReference type="ARBA" id="ARBA00023136"/>
    </source>
</evidence>
<dbReference type="SUPFAM" id="SSF81321">
    <property type="entry name" value="Family A G protein-coupled receptor-like"/>
    <property type="match status" value="1"/>
</dbReference>
<evidence type="ECO:0000256" key="1">
    <source>
        <dbReference type="ARBA" id="ARBA00004370"/>
    </source>
</evidence>
<dbReference type="STRING" id="6313.A0A0K0DKL7"/>
<evidence type="ECO:0000256" key="3">
    <source>
        <dbReference type="ARBA" id="ARBA00022989"/>
    </source>
</evidence>
<accession>A0A0K0DKL7</accession>